<proteinExistence type="predicted"/>
<evidence type="ECO:0000313" key="1">
    <source>
        <dbReference type="EMBL" id="CAH1114830.1"/>
    </source>
</evidence>
<dbReference type="AlphaFoldDB" id="A0A9P0GG99"/>
<reference evidence="1" key="1">
    <citation type="submission" date="2022-01" db="EMBL/GenBank/DDBJ databases">
        <authorList>
            <person name="King R."/>
        </authorList>
    </citation>
    <scope>NUCLEOTIDE SEQUENCE</scope>
</reference>
<evidence type="ECO:0000313" key="2">
    <source>
        <dbReference type="Proteomes" id="UP001153636"/>
    </source>
</evidence>
<sequence length="190" mass="21799">MTSKFQHILNTNLGDKYDVKSISSLHPRIKIAYMCEKFDDDTLLDYLKQQNKSCFTENSASKIIYVKPYLKNSKLFFQAVVQVDANTYHKAMKLGKLTVGFDFDCPVYCAVEPRRCFNCWGLHHLSNQCSKKDPTCPKCASNHDVKDCNSASLKCVNCVNLKSNHNINISVDHVAWDKECHFYKRGTDKI</sequence>
<accession>A0A9P0GG99</accession>
<keyword evidence="2" id="KW-1185">Reference proteome</keyword>
<name>A0A9P0GG99_9CUCU</name>
<dbReference type="OrthoDB" id="6737740at2759"/>
<dbReference type="EMBL" id="OV651820">
    <property type="protein sequence ID" value="CAH1114830.1"/>
    <property type="molecule type" value="Genomic_DNA"/>
</dbReference>
<gene>
    <name evidence="1" type="ORF">PSYICH_LOCUS14468</name>
</gene>
<dbReference type="Proteomes" id="UP001153636">
    <property type="component" value="Chromosome 8"/>
</dbReference>
<protein>
    <submittedName>
        <fullName evidence="1">Uncharacterized protein</fullName>
    </submittedName>
</protein>
<organism evidence="1 2">
    <name type="scientific">Psylliodes chrysocephalus</name>
    <dbReference type="NCBI Taxonomy" id="3402493"/>
    <lineage>
        <taxon>Eukaryota</taxon>
        <taxon>Metazoa</taxon>
        <taxon>Ecdysozoa</taxon>
        <taxon>Arthropoda</taxon>
        <taxon>Hexapoda</taxon>
        <taxon>Insecta</taxon>
        <taxon>Pterygota</taxon>
        <taxon>Neoptera</taxon>
        <taxon>Endopterygota</taxon>
        <taxon>Coleoptera</taxon>
        <taxon>Polyphaga</taxon>
        <taxon>Cucujiformia</taxon>
        <taxon>Chrysomeloidea</taxon>
        <taxon>Chrysomelidae</taxon>
        <taxon>Galerucinae</taxon>
        <taxon>Alticini</taxon>
        <taxon>Psylliodes</taxon>
    </lineage>
</organism>